<dbReference type="EMBL" id="CP045143">
    <property type="protein sequence ID" value="QFR22997.1"/>
    <property type="molecule type" value="Genomic_DNA"/>
</dbReference>
<evidence type="ECO:0000313" key="2">
    <source>
        <dbReference type="Proteomes" id="UP000326779"/>
    </source>
</evidence>
<dbReference type="AlphaFoldDB" id="A0A5P2TPK8"/>
<proteinExistence type="predicted"/>
<gene>
    <name evidence="1" type="ORF">D1010_05820</name>
</gene>
<dbReference type="KEGG" id="lhb:D1010_05820"/>
<reference evidence="1 2" key="1">
    <citation type="submission" date="2019-10" db="EMBL/GenBank/DDBJ databases">
        <title>The completed genome of Lactobacillus harbinensis M1.</title>
        <authorList>
            <person name="Zheng Y."/>
        </authorList>
    </citation>
    <scope>NUCLEOTIDE SEQUENCE [LARGE SCALE GENOMIC DNA]</scope>
    <source>
        <strain evidence="1 2">M1</strain>
    </source>
</reference>
<organism evidence="1 2">
    <name type="scientific">Schleiferilactobacillus harbinensis</name>
    <dbReference type="NCBI Taxonomy" id="304207"/>
    <lineage>
        <taxon>Bacteria</taxon>
        <taxon>Bacillati</taxon>
        <taxon>Bacillota</taxon>
        <taxon>Bacilli</taxon>
        <taxon>Lactobacillales</taxon>
        <taxon>Lactobacillaceae</taxon>
        <taxon>Schleiferilactobacillus</taxon>
    </lineage>
</organism>
<accession>A0A5P2TPK8</accession>
<protein>
    <submittedName>
        <fullName evidence="1">Uncharacterized protein</fullName>
    </submittedName>
</protein>
<evidence type="ECO:0000313" key="1">
    <source>
        <dbReference type="EMBL" id="QFR22997.1"/>
    </source>
</evidence>
<dbReference type="RefSeq" id="WP_150391552.1">
    <property type="nucleotide sequence ID" value="NZ_CP041364.1"/>
</dbReference>
<dbReference type="GeneID" id="78508619"/>
<sequence>MDKLKKGDLVRYVGKVFPEYRGKVYQIEDVDWPAEGWIDLTLPGKTILGDEPDAAAWGNGFMAHGFELEKVEAPDETNH</sequence>
<name>A0A5P2TPK8_9LACO</name>
<dbReference type="Proteomes" id="UP000326779">
    <property type="component" value="Chromosome"/>
</dbReference>